<dbReference type="EMBL" id="PVNK01000207">
    <property type="protein sequence ID" value="PRP92650.1"/>
    <property type="molecule type" value="Genomic_DNA"/>
</dbReference>
<reference evidence="2 3" key="1">
    <citation type="submission" date="2018-03" db="EMBL/GenBank/DDBJ databases">
        <title>Draft Genome Sequences of the Obligatory Marine Myxobacteria Enhygromyxa salina SWB005.</title>
        <authorList>
            <person name="Poehlein A."/>
            <person name="Moghaddam J.A."/>
            <person name="Harms H."/>
            <person name="Alanjari M."/>
            <person name="Koenig G.M."/>
            <person name="Daniel R."/>
            <person name="Schaeberle T.F."/>
        </authorList>
    </citation>
    <scope>NUCLEOTIDE SEQUENCE [LARGE SCALE GENOMIC DNA]</scope>
    <source>
        <strain evidence="2 3">SWB005</strain>
    </source>
</reference>
<sequence>MRGRSASRARWLALGVLVVGTGCGPGLLRDLGFGTAGEGDTVASADDSGPDASDSADDGPSPSTTSADSSETVGDDSGDGDSSTTSAEGSTTTMTTTTADGDGDPAEGPDGDGDGDTDDWGGDTWGTPPDVTNEPCEPLTQDCFPTHKCVPFATQPGSTFLDANKCMPILGDKSWGEACTLSDYNEAQDDCDGEGFCWNLEWSEGELHGTCVPFCVGSPQDLMCPTGWGCLFSGAVALCSKQCDPLAQDCPLDYGCYWAGGAFDCALTGTPSGPNQACDNYNDCLPGLACVGKALVPGCEGNDPNCCTSWCDLDGPDPCAPPLGCAPFFEPDNAPPMLDNVGVCIQP</sequence>
<evidence type="ECO:0000313" key="2">
    <source>
        <dbReference type="EMBL" id="PRP92650.1"/>
    </source>
</evidence>
<feature type="compositionally biased region" description="Low complexity" evidence="1">
    <location>
        <begin position="43"/>
        <end position="72"/>
    </location>
</feature>
<dbReference type="OrthoDB" id="5507216at2"/>
<evidence type="ECO:0000313" key="3">
    <source>
        <dbReference type="Proteomes" id="UP000237968"/>
    </source>
</evidence>
<accession>A0A2S9XIU3</accession>
<evidence type="ECO:0008006" key="4">
    <source>
        <dbReference type="Google" id="ProtNLM"/>
    </source>
</evidence>
<feature type="region of interest" description="Disordered" evidence="1">
    <location>
        <begin position="36"/>
        <end position="134"/>
    </location>
</feature>
<dbReference type="RefSeq" id="WP_146156061.1">
    <property type="nucleotide sequence ID" value="NZ_PVNK01000207.1"/>
</dbReference>
<gene>
    <name evidence="2" type="ORF">ENSA5_48320</name>
</gene>
<dbReference type="Proteomes" id="UP000237968">
    <property type="component" value="Unassembled WGS sequence"/>
</dbReference>
<evidence type="ECO:0000256" key="1">
    <source>
        <dbReference type="SAM" id="MobiDB-lite"/>
    </source>
</evidence>
<keyword evidence="3" id="KW-1185">Reference proteome</keyword>
<name>A0A2S9XIU3_9BACT</name>
<dbReference type="PROSITE" id="PS51257">
    <property type="entry name" value="PROKAR_LIPOPROTEIN"/>
    <property type="match status" value="1"/>
</dbReference>
<feature type="compositionally biased region" description="Acidic residues" evidence="1">
    <location>
        <begin position="101"/>
        <end position="121"/>
    </location>
</feature>
<dbReference type="AlphaFoldDB" id="A0A2S9XIU3"/>
<proteinExistence type="predicted"/>
<organism evidence="2 3">
    <name type="scientific">Enhygromyxa salina</name>
    <dbReference type="NCBI Taxonomy" id="215803"/>
    <lineage>
        <taxon>Bacteria</taxon>
        <taxon>Pseudomonadati</taxon>
        <taxon>Myxococcota</taxon>
        <taxon>Polyangia</taxon>
        <taxon>Nannocystales</taxon>
        <taxon>Nannocystaceae</taxon>
        <taxon>Enhygromyxa</taxon>
    </lineage>
</organism>
<comment type="caution">
    <text evidence="2">The sequence shown here is derived from an EMBL/GenBank/DDBJ whole genome shotgun (WGS) entry which is preliminary data.</text>
</comment>
<feature type="compositionally biased region" description="Low complexity" evidence="1">
    <location>
        <begin position="80"/>
        <end position="100"/>
    </location>
</feature>
<protein>
    <recommendedName>
        <fullName evidence="4">Endo-1,4-beta-xylanase A</fullName>
    </recommendedName>
</protein>